<dbReference type="InterPro" id="IPR038765">
    <property type="entry name" value="Papain-like_cys_pep_sf"/>
</dbReference>
<keyword evidence="2" id="KW-0012">Acyltransferase</keyword>
<keyword evidence="3" id="KW-1185">Reference proteome</keyword>
<accession>A0A6P8AMS0</accession>
<evidence type="ECO:0000313" key="3">
    <source>
        <dbReference type="Proteomes" id="UP000515153"/>
    </source>
</evidence>
<evidence type="ECO:0000256" key="1">
    <source>
        <dbReference type="ARBA" id="ARBA00006547"/>
    </source>
</evidence>
<keyword evidence="2" id="KW-0808">Transferase</keyword>
<dbReference type="InterPro" id="IPR053710">
    <property type="entry name" value="Arylamine_NAT_domain_sf"/>
</dbReference>
<dbReference type="PANTHER" id="PTHR11786">
    <property type="entry name" value="N-HYDROXYARYLAMINE O-ACETYLTRANSFERASE"/>
    <property type="match status" value="1"/>
</dbReference>
<dbReference type="KEGG" id="pgri:PgNI_12282"/>
<proteinExistence type="inferred from homology"/>
<dbReference type="SUPFAM" id="SSF54001">
    <property type="entry name" value="Cysteine proteinases"/>
    <property type="match status" value="1"/>
</dbReference>
<reference evidence="4" key="2">
    <citation type="submission" date="2019-10" db="EMBL/GenBank/DDBJ databases">
        <authorList>
            <consortium name="NCBI Genome Project"/>
        </authorList>
    </citation>
    <scope>NUCLEOTIDE SEQUENCE</scope>
    <source>
        <strain evidence="4">NI907</strain>
    </source>
</reference>
<name>A0A6P8AMS0_PYRGI</name>
<organism evidence="3 4">
    <name type="scientific">Pyricularia grisea</name>
    <name type="common">Crabgrass-specific blast fungus</name>
    <name type="synonym">Magnaporthe grisea</name>
    <dbReference type="NCBI Taxonomy" id="148305"/>
    <lineage>
        <taxon>Eukaryota</taxon>
        <taxon>Fungi</taxon>
        <taxon>Dikarya</taxon>
        <taxon>Ascomycota</taxon>
        <taxon>Pezizomycotina</taxon>
        <taxon>Sordariomycetes</taxon>
        <taxon>Sordariomycetidae</taxon>
        <taxon>Magnaporthales</taxon>
        <taxon>Pyriculariaceae</taxon>
        <taxon>Pyricularia</taxon>
    </lineage>
</organism>
<dbReference type="Pfam" id="PF00797">
    <property type="entry name" value="Acetyltransf_2"/>
    <property type="match status" value="1"/>
</dbReference>
<protein>
    <submittedName>
        <fullName evidence="4">Uncharacterized protein</fullName>
    </submittedName>
</protein>
<gene>
    <name evidence="4" type="ORF">PgNI_12282</name>
</gene>
<dbReference type="PRINTS" id="PR01543">
    <property type="entry name" value="ANATRNSFRASE"/>
</dbReference>
<dbReference type="AlphaFoldDB" id="A0A6P8AMS0"/>
<dbReference type="GO" id="GO:0016407">
    <property type="term" value="F:acetyltransferase activity"/>
    <property type="evidence" value="ECO:0007669"/>
    <property type="project" value="InterPro"/>
</dbReference>
<dbReference type="Gene3D" id="3.30.2140.20">
    <property type="match status" value="1"/>
</dbReference>
<sequence length="371" mass="41925">MIIPKTSVSFRGLSRQILSARFNSTASSAQQCKRPGYAHFEIAQYFNRIHLSPTQRIFSVSNLTSVQQLAYLTLLKKHHLVSVPYENLQAHYSWHKGLGVSPTRLFEKIVRHRRGGWCFETNQLLNTVLLSLGFDVILAGSRVFEPCNGRFGGLVHCVNIVKIGGVHYLLDVGFGGYGPPQPVPLLEGTGGIEPNGLQHIGPRAEMRVVKQAIAQQVDQTRRLWVYQFRSGPDEEWRPMCCFNSDFEFLPEDIEILNTHGMSRTCFTSRELLLQRFTTSNEPLTASGRTNVKDVMDGELDGSIVLYQNRLKWRREGDLKLSLEFRTEADRIEAIRLYFGIILDKEETEGIKGTASEIRGSWFGTAFGEGTI</sequence>
<reference evidence="4" key="1">
    <citation type="journal article" date="2019" name="Mol. Biol. Evol.">
        <title>Blast fungal genomes show frequent chromosomal changes, gene gains and losses, and effector gene turnover.</title>
        <authorList>
            <person name="Gomez Luciano L.B."/>
            <person name="Jason Tsai I."/>
            <person name="Chuma I."/>
            <person name="Tosa Y."/>
            <person name="Chen Y.H."/>
            <person name="Li J.Y."/>
            <person name="Li M.Y."/>
            <person name="Jade Lu M.Y."/>
            <person name="Nakayashiki H."/>
            <person name="Li W.H."/>
        </authorList>
    </citation>
    <scope>NUCLEOTIDE SEQUENCE</scope>
    <source>
        <strain evidence="4">NI907</strain>
    </source>
</reference>
<dbReference type="RefSeq" id="XP_030976212.1">
    <property type="nucleotide sequence ID" value="XM_031132235.1"/>
</dbReference>
<evidence type="ECO:0000313" key="4">
    <source>
        <dbReference type="RefSeq" id="XP_030976212.1"/>
    </source>
</evidence>
<dbReference type="Proteomes" id="UP000515153">
    <property type="component" value="Unplaced"/>
</dbReference>
<dbReference type="InterPro" id="IPR001447">
    <property type="entry name" value="Arylamine_N-AcTrfase"/>
</dbReference>
<dbReference type="PANTHER" id="PTHR11786:SF0">
    <property type="entry name" value="ARYLAMINE N-ACETYLTRANSFERASE 4-RELATED"/>
    <property type="match status" value="1"/>
</dbReference>
<evidence type="ECO:0000256" key="2">
    <source>
        <dbReference type="RuleBase" id="RU003452"/>
    </source>
</evidence>
<reference evidence="4" key="3">
    <citation type="submission" date="2025-08" db="UniProtKB">
        <authorList>
            <consortium name="RefSeq"/>
        </authorList>
    </citation>
    <scope>IDENTIFICATION</scope>
    <source>
        <strain evidence="4">NI907</strain>
    </source>
</reference>
<dbReference type="GeneID" id="41967140"/>
<comment type="similarity">
    <text evidence="1 2">Belongs to the arylamine N-acetyltransferase family.</text>
</comment>